<sequence length="137" mass="14935">MKISEIMSRDVKTVRPQATLQEVARMMQAEDIGSVVVGENDRMVGIVTDRDIVLRAVAEGRSMDAQVGDVMSKSVCYCTESDELEAVARNMADIEKRRLPVVNSQKRLVGIVSLANIASAHQNTVSGEVLQGVARPH</sequence>
<keyword evidence="5" id="KW-1185">Reference proteome</keyword>
<dbReference type="SMART" id="SM00116">
    <property type="entry name" value="CBS"/>
    <property type="match status" value="2"/>
</dbReference>
<dbReference type="KEGG" id="pdw:BV82_13695"/>
<dbReference type="InterPro" id="IPR051257">
    <property type="entry name" value="Diverse_CBS-Domain"/>
</dbReference>
<protein>
    <submittedName>
        <fullName evidence="4">CBS domain-containing protein</fullName>
    </submittedName>
</protein>
<evidence type="ECO:0000256" key="1">
    <source>
        <dbReference type="ARBA" id="ARBA00023122"/>
    </source>
</evidence>
<dbReference type="AlphaFoldDB" id="A0AAQ0DPE3"/>
<dbReference type="InterPro" id="IPR046342">
    <property type="entry name" value="CBS_dom_sf"/>
</dbReference>
<dbReference type="PANTHER" id="PTHR43080:SF2">
    <property type="entry name" value="CBS DOMAIN-CONTAINING PROTEIN"/>
    <property type="match status" value="1"/>
</dbReference>
<dbReference type="PROSITE" id="PS51371">
    <property type="entry name" value="CBS"/>
    <property type="match status" value="2"/>
</dbReference>
<keyword evidence="1 2" id="KW-0129">CBS domain</keyword>
<dbReference type="PANTHER" id="PTHR43080">
    <property type="entry name" value="CBS DOMAIN-CONTAINING PROTEIN CBSX3, MITOCHONDRIAL"/>
    <property type="match status" value="1"/>
</dbReference>
<reference evidence="4 5" key="1">
    <citation type="journal article" date="2014" name="Genome Announc.">
        <title>Genome Sequence of Pseudomonas sp. Strain P482, a Tomato Rhizosphere Isolate with Broad-Spectrum Antimicrobial Activity.</title>
        <authorList>
            <person name="Krzyzanowska D.M."/>
            <person name="Ossowicki A."/>
            <person name="Jafra S."/>
        </authorList>
    </citation>
    <scope>NUCLEOTIDE SEQUENCE [LARGE SCALE GENOMIC DNA]</scope>
    <source>
        <strain evidence="4 5">P482</strain>
    </source>
</reference>
<organism evidence="4 5">
    <name type="scientific">Pseudomonas donghuensis</name>
    <dbReference type="NCBI Taxonomy" id="1163398"/>
    <lineage>
        <taxon>Bacteria</taxon>
        <taxon>Pseudomonadati</taxon>
        <taxon>Pseudomonadota</taxon>
        <taxon>Gammaproteobacteria</taxon>
        <taxon>Pseudomonadales</taxon>
        <taxon>Pseudomonadaceae</taxon>
        <taxon>Pseudomonas</taxon>
    </lineage>
</organism>
<dbReference type="Gene3D" id="3.10.580.10">
    <property type="entry name" value="CBS-domain"/>
    <property type="match status" value="1"/>
</dbReference>
<dbReference type="GeneID" id="98283341"/>
<proteinExistence type="predicted"/>
<evidence type="ECO:0000256" key="2">
    <source>
        <dbReference type="PROSITE-ProRule" id="PRU00703"/>
    </source>
</evidence>
<dbReference type="SUPFAM" id="SSF54631">
    <property type="entry name" value="CBS-domain pair"/>
    <property type="match status" value="1"/>
</dbReference>
<dbReference type="EMBL" id="CP071706">
    <property type="protein sequence ID" value="QWE81305.1"/>
    <property type="molecule type" value="Genomic_DNA"/>
</dbReference>
<dbReference type="RefSeq" id="WP_036995683.1">
    <property type="nucleotide sequence ID" value="NZ_CATKPL010000056.1"/>
</dbReference>
<dbReference type="CDD" id="cd04622">
    <property type="entry name" value="CBS_pair_HRP1_like"/>
    <property type="match status" value="1"/>
</dbReference>
<feature type="domain" description="CBS" evidence="3">
    <location>
        <begin position="71"/>
        <end position="129"/>
    </location>
</feature>
<dbReference type="Pfam" id="PF00571">
    <property type="entry name" value="CBS"/>
    <property type="match status" value="2"/>
</dbReference>
<accession>A0AAQ0DPE3</accession>
<gene>
    <name evidence="4" type="ORF">BV82_13695</name>
</gene>
<evidence type="ECO:0000313" key="4">
    <source>
        <dbReference type="EMBL" id="QWE81305.1"/>
    </source>
</evidence>
<evidence type="ECO:0000259" key="3">
    <source>
        <dbReference type="PROSITE" id="PS51371"/>
    </source>
</evidence>
<reference evidence="4 5" key="2">
    <citation type="journal article" date="2016" name="Front. Microbiol.">
        <title>When Genome-Based Approach Meets the 'Old but Good': Revealing Genes Involved in the Antibacterial Activity of Pseudomonas sp. P482 against Soft Rot Pathogens.</title>
        <authorList>
            <person name="Krzyzanowska D.M."/>
            <person name="Ossowicki A."/>
            <person name="Rajewska M."/>
            <person name="Maciag T."/>
            <person name="Jablonska M."/>
            <person name="Obuchowski M."/>
            <person name="Heeb S."/>
            <person name="Jafra S."/>
        </authorList>
    </citation>
    <scope>NUCLEOTIDE SEQUENCE [LARGE SCALE GENOMIC DNA]</scope>
    <source>
        <strain evidence="4 5">P482</strain>
    </source>
</reference>
<evidence type="ECO:0000313" key="5">
    <source>
        <dbReference type="Proteomes" id="UP000027121"/>
    </source>
</evidence>
<feature type="domain" description="CBS" evidence="3">
    <location>
        <begin position="7"/>
        <end position="63"/>
    </location>
</feature>
<dbReference type="Proteomes" id="UP000027121">
    <property type="component" value="Chromosome"/>
</dbReference>
<name>A0AAQ0DPE3_9PSED</name>
<dbReference type="InterPro" id="IPR000644">
    <property type="entry name" value="CBS_dom"/>
</dbReference>